<evidence type="ECO:0000313" key="2">
    <source>
        <dbReference type="Proteomes" id="UP000663860"/>
    </source>
</evidence>
<accession>A0A815U3M9</accession>
<comment type="caution">
    <text evidence="1">The sequence shown here is derived from an EMBL/GenBank/DDBJ whole genome shotgun (WGS) entry which is preliminary data.</text>
</comment>
<feature type="non-terminal residue" evidence="1">
    <location>
        <position position="1"/>
    </location>
</feature>
<gene>
    <name evidence="1" type="ORF">IZO911_LOCUS45717</name>
</gene>
<name>A0A815U3M9_9BILA</name>
<dbReference type="Proteomes" id="UP000663860">
    <property type="component" value="Unassembled WGS sequence"/>
</dbReference>
<evidence type="ECO:0000313" key="1">
    <source>
        <dbReference type="EMBL" id="CAF1516910.1"/>
    </source>
</evidence>
<protein>
    <submittedName>
        <fullName evidence="1">Uncharacterized protein</fullName>
    </submittedName>
</protein>
<dbReference type="EMBL" id="CAJNOE010005032">
    <property type="protein sequence ID" value="CAF1516910.1"/>
    <property type="molecule type" value="Genomic_DNA"/>
</dbReference>
<sequence>SSAQSILSNAQTNVNIVVKPFQIVLLEDQNRENSNCLVLDVS</sequence>
<proteinExistence type="predicted"/>
<reference evidence="1" key="1">
    <citation type="submission" date="2021-02" db="EMBL/GenBank/DDBJ databases">
        <authorList>
            <person name="Nowell W R."/>
        </authorList>
    </citation>
    <scope>NUCLEOTIDE SEQUENCE</scope>
</reference>
<dbReference type="AlphaFoldDB" id="A0A815U3M9"/>
<organism evidence="1 2">
    <name type="scientific">Adineta steineri</name>
    <dbReference type="NCBI Taxonomy" id="433720"/>
    <lineage>
        <taxon>Eukaryota</taxon>
        <taxon>Metazoa</taxon>
        <taxon>Spiralia</taxon>
        <taxon>Gnathifera</taxon>
        <taxon>Rotifera</taxon>
        <taxon>Eurotatoria</taxon>
        <taxon>Bdelloidea</taxon>
        <taxon>Adinetida</taxon>
        <taxon>Adinetidae</taxon>
        <taxon>Adineta</taxon>
    </lineage>
</organism>